<proteinExistence type="predicted"/>
<dbReference type="EnsemblMetazoa" id="ENSAATROPT009832">
    <property type="protein sequence ID" value="ENSAATROPP008894"/>
    <property type="gene ID" value="ENSAATROPG008014"/>
</dbReference>
<protein>
    <submittedName>
        <fullName evidence="1">Uncharacterized protein</fullName>
    </submittedName>
</protein>
<keyword evidence="2" id="KW-1185">Reference proteome</keyword>
<reference evidence="1" key="1">
    <citation type="submission" date="2024-04" db="UniProtKB">
        <authorList>
            <consortium name="EnsemblMetazoa"/>
        </authorList>
    </citation>
    <scope>IDENTIFICATION</scope>
    <source>
        <strain evidence="1">EBRO</strain>
    </source>
</reference>
<dbReference type="Proteomes" id="UP000075880">
    <property type="component" value="Unassembled WGS sequence"/>
</dbReference>
<sequence>MGKTFNFELIIETILHMWQSVRIASWVDMVLHKSIASEKGVRGATVQCRTSRRPTEGMIVAANVLCFNFPIP</sequence>
<organism evidence="1 2">
    <name type="scientific">Anopheles atroparvus</name>
    <name type="common">European mosquito</name>
    <dbReference type="NCBI Taxonomy" id="41427"/>
    <lineage>
        <taxon>Eukaryota</taxon>
        <taxon>Metazoa</taxon>
        <taxon>Ecdysozoa</taxon>
        <taxon>Arthropoda</taxon>
        <taxon>Hexapoda</taxon>
        <taxon>Insecta</taxon>
        <taxon>Pterygota</taxon>
        <taxon>Neoptera</taxon>
        <taxon>Endopterygota</taxon>
        <taxon>Diptera</taxon>
        <taxon>Nematocera</taxon>
        <taxon>Culicoidea</taxon>
        <taxon>Culicidae</taxon>
        <taxon>Anophelinae</taxon>
        <taxon>Anopheles</taxon>
    </lineage>
</organism>
<evidence type="ECO:0000313" key="1">
    <source>
        <dbReference type="EnsemblMetazoa" id="ENSAATROPP008894"/>
    </source>
</evidence>
<accession>A0AAG5DDJ8</accession>
<name>A0AAG5DDJ8_ANOAO</name>
<evidence type="ECO:0000313" key="2">
    <source>
        <dbReference type="Proteomes" id="UP000075880"/>
    </source>
</evidence>
<dbReference type="AlphaFoldDB" id="A0AAG5DDJ8"/>